<feature type="domain" description="DALR anticodon binding" evidence="13">
    <location>
        <begin position="479"/>
        <end position="595"/>
    </location>
</feature>
<dbReference type="EMBL" id="QWLM01000004">
    <property type="protein sequence ID" value="RHW46671.1"/>
    <property type="molecule type" value="Genomic_DNA"/>
</dbReference>
<comment type="caution">
    <text evidence="15">The sequence shown here is derived from an EMBL/GenBank/DDBJ whole genome shotgun (WGS) entry which is preliminary data.</text>
</comment>
<dbReference type="Pfam" id="PF03485">
    <property type="entry name" value="Arg_tRNA_synt_N"/>
    <property type="match status" value="1"/>
</dbReference>
<dbReference type="InterPro" id="IPR001412">
    <property type="entry name" value="aa-tRNA-synth_I_CS"/>
</dbReference>
<reference evidence="15 16" key="1">
    <citation type="submission" date="2018-08" db="EMBL/GenBank/DDBJ databases">
        <title>Whole genome sequence analysis of Dermacoccus abyssi bacteria isolated from Deep Mariana trench Micromonospora spp reveals genes involved in the environmental adaptation and production of secondary metabolites.</title>
        <authorList>
            <person name="Abdel-Mageed W.M."/>
            <person name="Lehri B."/>
            <person name="Nouioui I."/>
            <person name="Goodfellow I."/>
            <person name="Jaspars M."/>
            <person name="Karlyshev A."/>
        </authorList>
    </citation>
    <scope>NUCLEOTIDE SEQUENCE [LARGE SCALE GENOMIC DNA]</scope>
    <source>
        <strain evidence="15 16">MT1.1</strain>
    </source>
</reference>
<keyword evidence="4 10" id="KW-0436">Ligase</keyword>
<evidence type="ECO:0000259" key="13">
    <source>
        <dbReference type="SMART" id="SM00836"/>
    </source>
</evidence>
<dbReference type="CDD" id="cd07956">
    <property type="entry name" value="Anticodon_Ia_Arg"/>
    <property type="match status" value="1"/>
</dbReference>
<dbReference type="Pfam" id="PF05746">
    <property type="entry name" value="DALR_1"/>
    <property type="match status" value="1"/>
</dbReference>
<dbReference type="FunFam" id="3.40.50.620:FF:000116">
    <property type="entry name" value="Arginine--tRNA ligase"/>
    <property type="match status" value="1"/>
</dbReference>
<evidence type="ECO:0000256" key="8">
    <source>
        <dbReference type="ARBA" id="ARBA00023146"/>
    </source>
</evidence>
<evidence type="ECO:0000256" key="7">
    <source>
        <dbReference type="ARBA" id="ARBA00022917"/>
    </source>
</evidence>
<dbReference type="FunFam" id="1.10.730.10:FF:000008">
    <property type="entry name" value="Arginine--tRNA ligase"/>
    <property type="match status" value="1"/>
</dbReference>
<evidence type="ECO:0000256" key="6">
    <source>
        <dbReference type="ARBA" id="ARBA00022840"/>
    </source>
</evidence>
<dbReference type="InterPro" id="IPR005148">
    <property type="entry name" value="Arg-tRNA-synth_N"/>
</dbReference>
<keyword evidence="8 10" id="KW-0030">Aminoacyl-tRNA synthetase</keyword>
<name>A0A417Z7Q7_9MICO</name>
<keyword evidence="12" id="KW-0175">Coiled coil</keyword>
<dbReference type="InterPro" id="IPR035684">
    <property type="entry name" value="ArgRS_core"/>
</dbReference>
<dbReference type="GO" id="GO:0006420">
    <property type="term" value="P:arginyl-tRNA aminoacylation"/>
    <property type="evidence" value="ECO:0007669"/>
    <property type="project" value="UniProtKB-UniRule"/>
</dbReference>
<dbReference type="InterPro" id="IPR008909">
    <property type="entry name" value="DALR_anticod-bd"/>
</dbReference>
<sequence>MADPIASLTGFVQNAIATSFGEEWRDADPVIRPANKKQTSADVQVNAAMALAKKVGKNPREVATAIVEALKADSAAMQLISDVEIAGPGFLNITLSTDWVAAQASTILADGTLGVLPPSKLEVIPLDYSSPNVAKEMHVGHLRTTVVGDSLARVLERLGHTVVRQNHVGDWGTPFGMLIEHLLEVGENSPEAELLETDPNAFYQAARVKFDTAEKAEPAGSKGDFNMRARKRVTLLQGGDPETLAHWNKLMDRSKAYFNRVYSTLGVTLTDADLAGESTYNDELAGICEDLESRGIARISDGALCIFQDEFTGRDDAPVPLIIRKSDGGYGYATTDLATVRHRSQDLLGDRLVYVVGAPQNLHFRMTWSAADKAGYIRPESTPIHVQIGSVLGADGKMLKTRSGDSVRLMELLDEAIERAEKVVAESKADMTDAERAVVARQVGIGAVKYSDLSVSHDSEYTFDFDRMLALTGNTGPYLQYAATRIRSILAKAADAGATPASAITIGEDAERALALKLLDYGAVVALVGETLEPHRLAAYLFELATAFTAFYEKCPVLKADDDAVRDSRLALCALTLQVLSDGLGLLGIETPEKM</sequence>
<feature type="domain" description="Arginyl tRNA synthetase N-terminal" evidence="14">
    <location>
        <begin position="6"/>
        <end position="95"/>
    </location>
</feature>
<dbReference type="GO" id="GO:0004814">
    <property type="term" value="F:arginine-tRNA ligase activity"/>
    <property type="evidence" value="ECO:0007669"/>
    <property type="project" value="UniProtKB-UniRule"/>
</dbReference>
<keyword evidence="7 10" id="KW-0648">Protein biosynthesis</keyword>
<dbReference type="GO" id="GO:0005737">
    <property type="term" value="C:cytoplasm"/>
    <property type="evidence" value="ECO:0007669"/>
    <property type="project" value="UniProtKB-SubCell"/>
</dbReference>
<dbReference type="PANTHER" id="PTHR11956">
    <property type="entry name" value="ARGINYL-TRNA SYNTHETASE"/>
    <property type="match status" value="1"/>
</dbReference>
<evidence type="ECO:0000256" key="11">
    <source>
        <dbReference type="RuleBase" id="RU363038"/>
    </source>
</evidence>
<accession>A0A417Z7Q7</accession>
<evidence type="ECO:0000256" key="1">
    <source>
        <dbReference type="ARBA" id="ARBA00004496"/>
    </source>
</evidence>
<dbReference type="HAMAP" id="MF_00123">
    <property type="entry name" value="Arg_tRNA_synth"/>
    <property type="match status" value="1"/>
</dbReference>
<dbReference type="Gene3D" id="1.10.730.10">
    <property type="entry name" value="Isoleucyl-tRNA Synthetase, Domain 1"/>
    <property type="match status" value="1"/>
</dbReference>
<keyword evidence="5 10" id="KW-0547">Nucleotide-binding</keyword>
<protein>
    <recommendedName>
        <fullName evidence="10">Arginine--tRNA ligase</fullName>
        <ecNumber evidence="10">6.1.1.19</ecNumber>
    </recommendedName>
    <alternativeName>
        <fullName evidence="10">Arginyl-tRNA synthetase</fullName>
        <shortName evidence="10">ArgRS</shortName>
    </alternativeName>
</protein>
<dbReference type="PROSITE" id="PS00178">
    <property type="entry name" value="AA_TRNA_LIGASE_I"/>
    <property type="match status" value="1"/>
</dbReference>
<gene>
    <name evidence="10" type="primary">argS</name>
    <name evidence="15" type="ORF">D1832_05430</name>
</gene>
<evidence type="ECO:0000256" key="9">
    <source>
        <dbReference type="ARBA" id="ARBA00049339"/>
    </source>
</evidence>
<dbReference type="SUPFAM" id="SSF47323">
    <property type="entry name" value="Anticodon-binding domain of a subclass of class I aminoacyl-tRNA synthetases"/>
    <property type="match status" value="1"/>
</dbReference>
<dbReference type="Gene3D" id="3.40.50.620">
    <property type="entry name" value="HUPs"/>
    <property type="match status" value="1"/>
</dbReference>
<dbReference type="SUPFAM" id="SSF55190">
    <property type="entry name" value="Arginyl-tRNA synthetase (ArgRS), N-terminal 'additional' domain"/>
    <property type="match status" value="1"/>
</dbReference>
<dbReference type="InterPro" id="IPR001278">
    <property type="entry name" value="Arg-tRNA-ligase"/>
</dbReference>
<dbReference type="Proteomes" id="UP000285376">
    <property type="component" value="Unassembled WGS sequence"/>
</dbReference>
<comment type="subcellular location">
    <subcellularLocation>
        <location evidence="1 10">Cytoplasm</location>
    </subcellularLocation>
</comment>
<dbReference type="SMART" id="SM01016">
    <property type="entry name" value="Arg_tRNA_synt_N"/>
    <property type="match status" value="1"/>
</dbReference>
<evidence type="ECO:0000256" key="10">
    <source>
        <dbReference type="HAMAP-Rule" id="MF_00123"/>
    </source>
</evidence>
<comment type="catalytic activity">
    <reaction evidence="9 10">
        <text>tRNA(Arg) + L-arginine + ATP = L-arginyl-tRNA(Arg) + AMP + diphosphate</text>
        <dbReference type="Rhea" id="RHEA:20301"/>
        <dbReference type="Rhea" id="RHEA-COMP:9658"/>
        <dbReference type="Rhea" id="RHEA-COMP:9673"/>
        <dbReference type="ChEBI" id="CHEBI:30616"/>
        <dbReference type="ChEBI" id="CHEBI:32682"/>
        <dbReference type="ChEBI" id="CHEBI:33019"/>
        <dbReference type="ChEBI" id="CHEBI:78442"/>
        <dbReference type="ChEBI" id="CHEBI:78513"/>
        <dbReference type="ChEBI" id="CHEBI:456215"/>
        <dbReference type="EC" id="6.1.1.19"/>
    </reaction>
</comment>
<dbReference type="NCBIfam" id="TIGR00456">
    <property type="entry name" value="argS"/>
    <property type="match status" value="1"/>
</dbReference>
<dbReference type="Gene3D" id="3.30.1360.70">
    <property type="entry name" value="Arginyl tRNA synthetase N-terminal domain"/>
    <property type="match status" value="1"/>
</dbReference>
<organism evidence="15 16">
    <name type="scientific">Dermacoccus abyssi</name>
    <dbReference type="NCBI Taxonomy" id="322596"/>
    <lineage>
        <taxon>Bacteria</taxon>
        <taxon>Bacillati</taxon>
        <taxon>Actinomycetota</taxon>
        <taxon>Actinomycetes</taxon>
        <taxon>Micrococcales</taxon>
        <taxon>Dermacoccaceae</taxon>
        <taxon>Dermacoccus</taxon>
    </lineage>
</organism>
<comment type="similarity">
    <text evidence="2 10 11">Belongs to the class-I aminoacyl-tRNA synthetase family.</text>
</comment>
<evidence type="ECO:0000256" key="3">
    <source>
        <dbReference type="ARBA" id="ARBA00022490"/>
    </source>
</evidence>
<dbReference type="Pfam" id="PF00750">
    <property type="entry name" value="tRNA-synt_1d"/>
    <property type="match status" value="1"/>
</dbReference>
<dbReference type="CDD" id="cd00671">
    <property type="entry name" value="ArgRS_core"/>
    <property type="match status" value="1"/>
</dbReference>
<evidence type="ECO:0000313" key="16">
    <source>
        <dbReference type="Proteomes" id="UP000285376"/>
    </source>
</evidence>
<evidence type="ECO:0000256" key="4">
    <source>
        <dbReference type="ARBA" id="ARBA00022598"/>
    </source>
</evidence>
<dbReference type="RefSeq" id="WP_047310639.1">
    <property type="nucleotide sequence ID" value="NZ_CBCRVH010000003.1"/>
</dbReference>
<dbReference type="GO" id="GO:0005524">
    <property type="term" value="F:ATP binding"/>
    <property type="evidence" value="ECO:0007669"/>
    <property type="project" value="UniProtKB-UniRule"/>
</dbReference>
<dbReference type="PANTHER" id="PTHR11956:SF5">
    <property type="entry name" value="ARGININE--TRNA LIGASE, CYTOPLASMIC"/>
    <property type="match status" value="1"/>
</dbReference>
<evidence type="ECO:0000256" key="5">
    <source>
        <dbReference type="ARBA" id="ARBA00022741"/>
    </source>
</evidence>
<dbReference type="InterPro" id="IPR009080">
    <property type="entry name" value="tRNAsynth_Ia_anticodon-bd"/>
</dbReference>
<dbReference type="SMART" id="SM00836">
    <property type="entry name" value="DALR_1"/>
    <property type="match status" value="1"/>
</dbReference>
<feature type="coiled-coil region" evidence="12">
    <location>
        <begin position="410"/>
        <end position="437"/>
    </location>
</feature>
<dbReference type="InterPro" id="IPR036695">
    <property type="entry name" value="Arg-tRNA-synth_N_sf"/>
</dbReference>
<proteinExistence type="inferred from homology"/>
<evidence type="ECO:0000256" key="12">
    <source>
        <dbReference type="SAM" id="Coils"/>
    </source>
</evidence>
<comment type="subunit">
    <text evidence="10">Monomer.</text>
</comment>
<evidence type="ECO:0000313" key="15">
    <source>
        <dbReference type="EMBL" id="RHW46671.1"/>
    </source>
</evidence>
<dbReference type="PRINTS" id="PR01038">
    <property type="entry name" value="TRNASYNTHARG"/>
</dbReference>
<dbReference type="InterPro" id="IPR014729">
    <property type="entry name" value="Rossmann-like_a/b/a_fold"/>
</dbReference>
<dbReference type="AlphaFoldDB" id="A0A417Z7Q7"/>
<evidence type="ECO:0000259" key="14">
    <source>
        <dbReference type="SMART" id="SM01016"/>
    </source>
</evidence>
<keyword evidence="3 10" id="KW-0963">Cytoplasm</keyword>
<feature type="short sequence motif" description="'HIGH' region" evidence="10">
    <location>
        <begin position="131"/>
        <end position="141"/>
    </location>
</feature>
<dbReference type="SUPFAM" id="SSF52374">
    <property type="entry name" value="Nucleotidylyl transferase"/>
    <property type="match status" value="1"/>
</dbReference>
<evidence type="ECO:0000256" key="2">
    <source>
        <dbReference type="ARBA" id="ARBA00005594"/>
    </source>
</evidence>
<dbReference type="EC" id="6.1.1.19" evidence="10"/>
<keyword evidence="6 10" id="KW-0067">ATP-binding</keyword>